<dbReference type="SUPFAM" id="SSF53706">
    <property type="entry name" value="Formate dehydrogenase/DMSO reductase, domains 1-3"/>
    <property type="match status" value="1"/>
</dbReference>
<evidence type="ECO:0000313" key="17">
    <source>
        <dbReference type="EMBL" id="MBB5073114.1"/>
    </source>
</evidence>
<proteinExistence type="inferred from homology"/>
<evidence type="ECO:0000256" key="10">
    <source>
        <dbReference type="ARBA" id="ARBA00023027"/>
    </source>
</evidence>
<dbReference type="InterPro" id="IPR019574">
    <property type="entry name" value="NADH_UbQ_OxRdtase_Gsu_4Fe4S-bd"/>
</dbReference>
<dbReference type="InterPro" id="IPR000283">
    <property type="entry name" value="NADH_UbQ_OxRdtase_75kDa_su_CS"/>
</dbReference>
<dbReference type="InterPro" id="IPR054351">
    <property type="entry name" value="NADH_UbQ_OxRdtase_ferredoxin"/>
</dbReference>
<evidence type="ECO:0000259" key="15">
    <source>
        <dbReference type="PROSITE" id="PS51669"/>
    </source>
</evidence>
<dbReference type="PROSITE" id="PS00643">
    <property type="entry name" value="COMPLEX1_75K_3"/>
    <property type="match status" value="1"/>
</dbReference>
<dbReference type="InterPro" id="IPR006656">
    <property type="entry name" value="Mopterin_OxRdtase"/>
</dbReference>
<dbReference type="SUPFAM" id="SSF54862">
    <property type="entry name" value="4Fe-4S ferredoxins"/>
    <property type="match status" value="1"/>
</dbReference>
<feature type="domain" description="4Fe-4S His(Cys)3-ligated-type" evidence="16">
    <location>
        <begin position="87"/>
        <end position="126"/>
    </location>
</feature>
<keyword evidence="6 13" id="KW-0479">Metal-binding</keyword>
<dbReference type="EC" id="7.1.1.-" evidence="13"/>
<evidence type="ECO:0000256" key="4">
    <source>
        <dbReference type="ARBA" id="ARBA00022485"/>
    </source>
</evidence>
<dbReference type="InterPro" id="IPR036010">
    <property type="entry name" value="2Fe-2S_ferredoxin-like_sf"/>
</dbReference>
<dbReference type="PANTHER" id="PTHR43105:SF13">
    <property type="entry name" value="NADH-UBIQUINONE OXIDOREDUCTASE 75 KDA SUBUNIT, MITOCHONDRIAL"/>
    <property type="match status" value="1"/>
</dbReference>
<evidence type="ECO:0000256" key="3">
    <source>
        <dbReference type="ARBA" id="ARBA00005404"/>
    </source>
</evidence>
<dbReference type="Pfam" id="PF10588">
    <property type="entry name" value="NADH-G_4Fe-4S_3"/>
    <property type="match status" value="1"/>
</dbReference>
<dbReference type="GO" id="GO:0048038">
    <property type="term" value="F:quinone binding"/>
    <property type="evidence" value="ECO:0007669"/>
    <property type="project" value="UniProtKB-UniRule"/>
</dbReference>
<dbReference type="CDD" id="cd00207">
    <property type="entry name" value="fer2"/>
    <property type="match status" value="1"/>
</dbReference>
<keyword evidence="11" id="KW-0472">Membrane</keyword>
<evidence type="ECO:0000256" key="2">
    <source>
        <dbReference type="ARBA" id="ARBA00004370"/>
    </source>
</evidence>
<evidence type="ECO:0000256" key="6">
    <source>
        <dbReference type="ARBA" id="ARBA00022723"/>
    </source>
</evidence>
<dbReference type="PROSITE" id="PS51085">
    <property type="entry name" value="2FE2S_FER_2"/>
    <property type="match status" value="1"/>
</dbReference>
<dbReference type="SUPFAM" id="SSF54292">
    <property type="entry name" value="2Fe-2S ferredoxin-like"/>
    <property type="match status" value="1"/>
</dbReference>
<dbReference type="InterPro" id="IPR050123">
    <property type="entry name" value="Prok_molybdopt-oxidoreductase"/>
</dbReference>
<dbReference type="Gene3D" id="3.10.20.740">
    <property type="match status" value="1"/>
</dbReference>
<dbReference type="Pfam" id="PF13510">
    <property type="entry name" value="Fer2_4"/>
    <property type="match status" value="1"/>
</dbReference>
<dbReference type="PROSITE" id="PS51669">
    <property type="entry name" value="4FE4S_MOW_BIS_MGD"/>
    <property type="match status" value="1"/>
</dbReference>
<keyword evidence="10 13" id="KW-0520">NAD</keyword>
<evidence type="ECO:0000256" key="9">
    <source>
        <dbReference type="ARBA" id="ARBA00023014"/>
    </source>
</evidence>
<dbReference type="PROSITE" id="PS51839">
    <property type="entry name" value="4FE4S_HC3"/>
    <property type="match status" value="1"/>
</dbReference>
<comment type="cofactor">
    <cofactor evidence="1 13">
        <name>[4Fe-4S] cluster</name>
        <dbReference type="ChEBI" id="CHEBI:49883"/>
    </cofactor>
</comment>
<dbReference type="GO" id="GO:0046872">
    <property type="term" value="F:metal ion binding"/>
    <property type="evidence" value="ECO:0007669"/>
    <property type="project" value="UniProtKB-UniRule"/>
</dbReference>
<reference evidence="17 18" key="1">
    <citation type="submission" date="2020-08" db="EMBL/GenBank/DDBJ databases">
        <title>Genomic Encyclopedia of Type Strains, Phase IV (KMG-IV): sequencing the most valuable type-strain genomes for metagenomic binning, comparative biology and taxonomic classification.</title>
        <authorList>
            <person name="Goeker M."/>
        </authorList>
    </citation>
    <scope>NUCLEOTIDE SEQUENCE [LARGE SCALE GENOMIC DNA]</scope>
    <source>
        <strain evidence="17 18">DSM 28538</strain>
    </source>
</reference>
<dbReference type="RefSeq" id="WP_183228264.1">
    <property type="nucleotide sequence ID" value="NZ_JACHIM010000001.1"/>
</dbReference>
<evidence type="ECO:0000259" key="14">
    <source>
        <dbReference type="PROSITE" id="PS51085"/>
    </source>
</evidence>
<comment type="function">
    <text evidence="13">NDH-1 shuttles electrons from NADH, via FMN and iron-sulfur (Fe-S) centers, to quinones in the respiratory chain. Couples the redox reaction to proton translocation (for every two electrons transferred, four hydrogen ions are translocated across the cytoplasmic membrane), and thus conserves the redox energy in a proton gradient.</text>
</comment>
<dbReference type="SMART" id="SM00929">
    <property type="entry name" value="NADH-G_4Fe-4S_3"/>
    <property type="match status" value="1"/>
</dbReference>
<dbReference type="Gene3D" id="3.30.70.20">
    <property type="match status" value="1"/>
</dbReference>
<keyword evidence="18" id="KW-1185">Reference proteome</keyword>
<comment type="caution">
    <text evidence="17">The sequence shown here is derived from an EMBL/GenBank/DDBJ whole genome shotgun (WGS) entry which is preliminary data.</text>
</comment>
<dbReference type="InterPro" id="IPR006963">
    <property type="entry name" value="Mopterin_OxRdtase_4Fe-4S_dom"/>
</dbReference>
<dbReference type="GO" id="GO:0008137">
    <property type="term" value="F:NADH dehydrogenase (ubiquinone) activity"/>
    <property type="evidence" value="ECO:0007669"/>
    <property type="project" value="UniProtKB-UniRule"/>
</dbReference>
<dbReference type="FunFam" id="3.10.20.740:FF:000004">
    <property type="entry name" value="NADH-quinone oxidoreductase"/>
    <property type="match status" value="1"/>
</dbReference>
<dbReference type="Pfam" id="PF22151">
    <property type="entry name" value="Fer4_NDSU1"/>
    <property type="match status" value="1"/>
</dbReference>
<evidence type="ECO:0000256" key="12">
    <source>
        <dbReference type="ARBA" id="ARBA00047712"/>
    </source>
</evidence>
<comment type="similarity">
    <text evidence="3 13">Belongs to the complex I 75 kDa subunit family.</text>
</comment>
<keyword evidence="13" id="KW-0874">Quinone</keyword>
<dbReference type="GO" id="GO:0016020">
    <property type="term" value="C:membrane"/>
    <property type="evidence" value="ECO:0007669"/>
    <property type="project" value="UniProtKB-SubCell"/>
</dbReference>
<evidence type="ECO:0000256" key="11">
    <source>
        <dbReference type="ARBA" id="ARBA00023136"/>
    </source>
</evidence>
<dbReference type="GO" id="GO:0051537">
    <property type="term" value="F:2 iron, 2 sulfur cluster binding"/>
    <property type="evidence" value="ECO:0007669"/>
    <property type="project" value="UniProtKB-UniRule"/>
</dbReference>
<dbReference type="Pfam" id="PF00384">
    <property type="entry name" value="Molybdopterin"/>
    <property type="match status" value="1"/>
</dbReference>
<dbReference type="PANTHER" id="PTHR43105">
    <property type="entry name" value="RESPIRATORY NITRATE REDUCTASE"/>
    <property type="match status" value="1"/>
</dbReference>
<sequence length="689" mass="75569">MINIKVDGKEIEVPDYYTLLQAAEAAGAEVPRFCFHESLSIAGNCRMCLVEVKGGPPKPQASCAMGVRDLRLGPNGEAPEIFTNTEMVKKAREGVMEFLLINHPLDCPVCDQGGECDLQDQAMFYGRDCSRYTENKRAVEDKYIGPLVKTVMTRCIHCTRCVRFTTEVAGISELGLIGRGEGAEITTYLEKAMTSELQGNVIDLCPVGALTSKPYAFHARPWELIKTESIDVMDALGSAIRIDSRGREVMRIMPRTNEDVNEEWISDKTRFIWDGLRTQRLDRPYVRKDGKLQSVSWVEAFEKIKMVISKASPEKIGAIAGDLASVEEMYALKKLLISLDSQIFDCRQRGTALSPEFGRSSYIFNPTIAGIEQADALLIVGSNPRHEAAVLNARILKRQRMGQFPIALIGEKADLRYPYAYLGAGTDALSALIRGEDAFLNMLKEARRPLILIGEGALSGKDGLSVLKSLAKLADSIGALSEEWNGFGVLHNTASTVGGLDIGFTSKFGVENILKTCEVLFLLGADEVELGKTKSFIIYIGSHGDNGAHAADVILPASAYTEKSGLYVNTEGRVQMTNRAGFAPGEAKEDWAILRALSDVLGQKLPFDSLYQLRESLFNDYPHLCAIDDIVPSDIGNLKALGSQMVALERQVFTSMIKDFYLTNPIARASAVMAECSSLAKSRVTQVIE</sequence>
<evidence type="ECO:0000256" key="13">
    <source>
        <dbReference type="RuleBase" id="RU003525"/>
    </source>
</evidence>
<dbReference type="FunFam" id="3.30.70.20:FF:000002">
    <property type="entry name" value="NADH-ubiquinone oxidoreductase 75 kDa subunit"/>
    <property type="match status" value="1"/>
</dbReference>
<keyword evidence="9 13" id="KW-0411">Iron-sulfur</keyword>
<dbReference type="InterPro" id="IPR010228">
    <property type="entry name" value="NADH_UbQ_OxRdtase_Gsu"/>
</dbReference>
<dbReference type="Gene3D" id="3.30.200.210">
    <property type="match status" value="1"/>
</dbReference>
<dbReference type="GO" id="GO:0051539">
    <property type="term" value="F:4 iron, 4 sulfur cluster binding"/>
    <property type="evidence" value="ECO:0007669"/>
    <property type="project" value="UniProtKB-KW"/>
</dbReference>
<organism evidence="17 18">
    <name type="scientific">Bartonella callosciuri</name>
    <dbReference type="NCBI Taxonomy" id="686223"/>
    <lineage>
        <taxon>Bacteria</taxon>
        <taxon>Pseudomonadati</taxon>
        <taxon>Pseudomonadota</taxon>
        <taxon>Alphaproteobacteria</taxon>
        <taxon>Hyphomicrobiales</taxon>
        <taxon>Bartonellaceae</taxon>
        <taxon>Bartonella</taxon>
    </lineage>
</organism>
<evidence type="ECO:0000313" key="18">
    <source>
        <dbReference type="Proteomes" id="UP000561417"/>
    </source>
</evidence>
<keyword evidence="7 13" id="KW-1278">Translocase</keyword>
<keyword evidence="4 13" id="KW-0004">4Fe-4S</keyword>
<evidence type="ECO:0000256" key="8">
    <source>
        <dbReference type="ARBA" id="ARBA00023004"/>
    </source>
</evidence>
<dbReference type="EMBL" id="JACHIM010000001">
    <property type="protein sequence ID" value="MBB5073114.1"/>
    <property type="molecule type" value="Genomic_DNA"/>
</dbReference>
<keyword evidence="5 13" id="KW-0001">2Fe-2S</keyword>
<accession>A0A840NNI6</accession>
<feature type="domain" description="2Fe-2S ferredoxin-type" evidence="14">
    <location>
        <begin position="1"/>
        <end position="87"/>
    </location>
</feature>
<comment type="catalytic activity">
    <reaction evidence="12 13">
        <text>a quinone + NADH + 5 H(+)(in) = a quinol + NAD(+) + 4 H(+)(out)</text>
        <dbReference type="Rhea" id="RHEA:57888"/>
        <dbReference type="ChEBI" id="CHEBI:15378"/>
        <dbReference type="ChEBI" id="CHEBI:24646"/>
        <dbReference type="ChEBI" id="CHEBI:57540"/>
        <dbReference type="ChEBI" id="CHEBI:57945"/>
        <dbReference type="ChEBI" id="CHEBI:132124"/>
    </reaction>
</comment>
<dbReference type="Gene3D" id="3.40.50.1220">
    <property type="entry name" value="TPP-binding domain"/>
    <property type="match status" value="1"/>
</dbReference>
<gene>
    <name evidence="17" type="ORF">HNQ69_000218</name>
</gene>
<dbReference type="AlphaFoldDB" id="A0A840NNI6"/>
<comment type="cofactor">
    <cofactor evidence="13">
        <name>[2Fe-2S] cluster</name>
        <dbReference type="ChEBI" id="CHEBI:190135"/>
    </cofactor>
    <text evidence="13">Binds 1 [2Fe-2S] cluster per subunit.</text>
</comment>
<evidence type="ECO:0000256" key="5">
    <source>
        <dbReference type="ARBA" id="ARBA00022714"/>
    </source>
</evidence>
<dbReference type="Proteomes" id="UP000561417">
    <property type="component" value="Unassembled WGS sequence"/>
</dbReference>
<protein>
    <recommendedName>
        <fullName evidence="13">NADH-quinone oxidoreductase</fullName>
        <ecNumber evidence="13">7.1.1.-</ecNumber>
    </recommendedName>
</protein>
<dbReference type="FunFam" id="3.30.200.210:FF:000002">
    <property type="entry name" value="NADH-ubiquinone oxidoreductase 75 kDa subunit"/>
    <property type="match status" value="1"/>
</dbReference>
<dbReference type="Pfam" id="PF09326">
    <property type="entry name" value="NADH_dhqG_C"/>
    <property type="match status" value="1"/>
</dbReference>
<feature type="domain" description="4Fe-4S Mo/W bis-MGD-type" evidence="15">
    <location>
        <begin position="224"/>
        <end position="280"/>
    </location>
</feature>
<dbReference type="CDD" id="cd02773">
    <property type="entry name" value="MopB_Res-Cmplx1_Nad11"/>
    <property type="match status" value="1"/>
</dbReference>
<name>A0A840NNI6_9HYPH</name>
<dbReference type="GO" id="GO:0016651">
    <property type="term" value="F:oxidoreductase activity, acting on NAD(P)H"/>
    <property type="evidence" value="ECO:0007669"/>
    <property type="project" value="InterPro"/>
</dbReference>
<dbReference type="Pfam" id="PF22117">
    <property type="entry name" value="Fer4_Nqo3"/>
    <property type="match status" value="1"/>
</dbReference>
<evidence type="ECO:0000259" key="16">
    <source>
        <dbReference type="PROSITE" id="PS51839"/>
    </source>
</evidence>
<evidence type="ECO:0000256" key="1">
    <source>
        <dbReference type="ARBA" id="ARBA00001966"/>
    </source>
</evidence>
<dbReference type="Gene3D" id="3.40.50.740">
    <property type="match status" value="1"/>
</dbReference>
<dbReference type="InterPro" id="IPR015405">
    <property type="entry name" value="NDUFS1-like_C"/>
</dbReference>
<evidence type="ECO:0000256" key="7">
    <source>
        <dbReference type="ARBA" id="ARBA00022967"/>
    </source>
</evidence>
<comment type="subcellular location">
    <subcellularLocation>
        <location evidence="2">Membrane</location>
    </subcellularLocation>
</comment>
<dbReference type="NCBIfam" id="TIGR01973">
    <property type="entry name" value="NuoG"/>
    <property type="match status" value="1"/>
</dbReference>
<dbReference type="InterPro" id="IPR001041">
    <property type="entry name" value="2Fe-2S_ferredoxin-type"/>
</dbReference>
<dbReference type="PROSITE" id="PS00642">
    <property type="entry name" value="COMPLEX1_75K_2"/>
    <property type="match status" value="1"/>
</dbReference>
<dbReference type="GO" id="GO:0042773">
    <property type="term" value="P:ATP synthesis coupled electron transport"/>
    <property type="evidence" value="ECO:0007669"/>
    <property type="project" value="InterPro"/>
</dbReference>
<keyword evidence="8 13" id="KW-0408">Iron</keyword>